<dbReference type="EMBL" id="AONQ01000001">
    <property type="protein sequence ID" value="EME71982.1"/>
    <property type="molecule type" value="Genomic_DNA"/>
</dbReference>
<dbReference type="Gene3D" id="3.40.50.2300">
    <property type="match status" value="2"/>
</dbReference>
<comment type="caution">
    <text evidence="1">The sequence shown here is derived from an EMBL/GenBank/DDBJ whole genome shotgun (WGS) entry which is preliminary data.</text>
</comment>
<proteinExistence type="predicted"/>
<dbReference type="Proteomes" id="UP000011744">
    <property type="component" value="Unassembled WGS sequence"/>
</dbReference>
<dbReference type="PANTHER" id="PTHR35271:SF1">
    <property type="entry name" value="ABC TRANSPORTER, SUBSTRATE-BINDING LIPOPROTEIN"/>
    <property type="match status" value="1"/>
</dbReference>
<evidence type="ECO:0000313" key="2">
    <source>
        <dbReference type="Proteomes" id="UP000011744"/>
    </source>
</evidence>
<dbReference type="PATRIC" id="fig|1244869.3.peg.65"/>
<keyword evidence="2" id="KW-1185">Reference proteome</keyword>
<dbReference type="InterPro" id="IPR007487">
    <property type="entry name" value="ABC_transpt-TYRBP-like"/>
</dbReference>
<dbReference type="PANTHER" id="PTHR35271">
    <property type="entry name" value="ABC TRANSPORTER, SUBSTRATE-BINDING LIPOPROTEIN-RELATED"/>
    <property type="match status" value="1"/>
</dbReference>
<dbReference type="Pfam" id="PF04392">
    <property type="entry name" value="ABC_sub_bind"/>
    <property type="match status" value="1"/>
</dbReference>
<organism evidence="1 2">
    <name type="scientific">Paramagnetospirillum caucaseum</name>
    <dbReference type="NCBI Taxonomy" id="1244869"/>
    <lineage>
        <taxon>Bacteria</taxon>
        <taxon>Pseudomonadati</taxon>
        <taxon>Pseudomonadota</taxon>
        <taxon>Alphaproteobacteria</taxon>
        <taxon>Rhodospirillales</taxon>
        <taxon>Magnetospirillaceae</taxon>
        <taxon>Paramagnetospirillum</taxon>
    </lineage>
</organism>
<dbReference type="STRING" id="1244869.H261_00345"/>
<evidence type="ECO:0000313" key="1">
    <source>
        <dbReference type="EMBL" id="EME71982.1"/>
    </source>
</evidence>
<sequence length="326" mass="33836">MVAVGGAALVAVFALLRWGGVFDDRKLVIGVLNHAMVAEEALDGFKSSLSAQGYAEGGRVTYHYRGPVTGPALEAEAERLAGLKPDLFLTLSTPAAKAGFAVAKVTGTPLVFAPASDPMAIGLVESLGRPGRNATGVTFGIQEPVRLQWLKTMLPGLRAVLVPHNPDDASPQVSLAKIRPVAADLGIRLDLAHARNVAELDAALAGMAPDVGAVFVPVDAFVASQVPRLLLATLSRGIPLTTPHRGGVVEGAFMSYGLDMKALGGQGARLAAQVFGGVPAGDLPVETAEFRLVVNMETAGRLGIEVPDHILRQAELIRGTRGGDGR</sequence>
<reference evidence="1 2" key="1">
    <citation type="journal article" date="2014" name="Genome Announc.">
        <title>Draft Genome Sequence of Magnetospirillum sp. Strain SO-1, a Freshwater Magnetotactic Bacterium Isolated from the Ol'khovka River, Russia.</title>
        <authorList>
            <person name="Grouzdev D.S."/>
            <person name="Dziuba M.V."/>
            <person name="Sukhacheva M.S."/>
            <person name="Mardanov A.V."/>
            <person name="Beletskiy A.V."/>
            <person name="Kuznetsov B.B."/>
            <person name="Skryabin K.G."/>
        </authorList>
    </citation>
    <scope>NUCLEOTIDE SEQUENCE [LARGE SCALE GENOMIC DNA]</scope>
    <source>
        <strain evidence="1 2">SO-1</strain>
    </source>
</reference>
<dbReference type="CDD" id="cd06325">
    <property type="entry name" value="PBP1_ABC_unchar_transporter"/>
    <property type="match status" value="1"/>
</dbReference>
<protein>
    <submittedName>
        <fullName evidence="1">ABC transporter</fullName>
    </submittedName>
</protein>
<gene>
    <name evidence="1" type="ORF">H261_00345</name>
</gene>
<name>M2ZX44_9PROT</name>
<dbReference type="eggNOG" id="COG2984">
    <property type="taxonomic scope" value="Bacteria"/>
</dbReference>
<dbReference type="AlphaFoldDB" id="M2ZX44"/>
<accession>M2ZX44</accession>